<reference evidence="4 5" key="1">
    <citation type="submission" date="2022-06" db="EMBL/GenBank/DDBJ databases">
        <title>Ideonella sp. NS12-5 Genome sequencing and assembly.</title>
        <authorList>
            <person name="Jung Y."/>
        </authorList>
    </citation>
    <scope>NUCLEOTIDE SEQUENCE [LARGE SCALE GENOMIC DNA]</scope>
    <source>
        <strain evidence="4 5">NS12-5</strain>
    </source>
</reference>
<accession>A0ABT1BSD7</accession>
<feature type="region of interest" description="Disordered" evidence="2">
    <location>
        <begin position="48"/>
        <end position="76"/>
    </location>
</feature>
<comment type="caution">
    <text evidence="1">Lacks conserved residue(s) required for the propagation of feature annotation.</text>
</comment>
<comment type="subcellular location">
    <subcellularLocation>
        <location evidence="1">Cell outer membrane</location>
    </subcellularLocation>
</comment>
<dbReference type="PANTHER" id="PTHR30189:SF1">
    <property type="entry name" value="LPS-ASSEMBLY PROTEIN LPTD"/>
    <property type="match status" value="1"/>
</dbReference>
<name>A0ABT1BSD7_9BURK</name>
<dbReference type="HAMAP" id="MF_01411">
    <property type="entry name" value="LPS_assembly_LptD"/>
    <property type="match status" value="1"/>
</dbReference>
<dbReference type="Proteomes" id="UP001204851">
    <property type="component" value="Unassembled WGS sequence"/>
</dbReference>
<dbReference type="PANTHER" id="PTHR30189">
    <property type="entry name" value="LPS-ASSEMBLY PROTEIN"/>
    <property type="match status" value="1"/>
</dbReference>
<keyword evidence="5" id="KW-1185">Reference proteome</keyword>
<comment type="caution">
    <text evidence="4">The sequence shown here is derived from an EMBL/GenBank/DDBJ whole genome shotgun (WGS) entry which is preliminary data.</text>
</comment>
<protein>
    <recommendedName>
        <fullName evidence="1">LPS-assembly protein LptD</fullName>
    </recommendedName>
</protein>
<evidence type="ECO:0000259" key="3">
    <source>
        <dbReference type="Pfam" id="PF04453"/>
    </source>
</evidence>
<dbReference type="InterPro" id="IPR020889">
    <property type="entry name" value="LipoPS_assembly_LptD"/>
</dbReference>
<comment type="function">
    <text evidence="1">Together with LptE, is involved in the assembly of lipopolysaccharide (LPS) at the surface of the outer membrane.</text>
</comment>
<dbReference type="EMBL" id="JAMXMC010000009">
    <property type="protein sequence ID" value="MCO5978312.1"/>
    <property type="molecule type" value="Genomic_DNA"/>
</dbReference>
<dbReference type="Pfam" id="PF04453">
    <property type="entry name" value="LptD"/>
    <property type="match status" value="1"/>
</dbReference>
<evidence type="ECO:0000256" key="1">
    <source>
        <dbReference type="HAMAP-Rule" id="MF_01411"/>
    </source>
</evidence>
<feature type="domain" description="LptD C-terminal" evidence="3">
    <location>
        <begin position="318"/>
        <end position="685"/>
    </location>
</feature>
<evidence type="ECO:0000313" key="4">
    <source>
        <dbReference type="EMBL" id="MCO5978312.1"/>
    </source>
</evidence>
<dbReference type="InterPro" id="IPR050218">
    <property type="entry name" value="LptD"/>
</dbReference>
<comment type="similarity">
    <text evidence="1">Belongs to the LptD family.</text>
</comment>
<proteinExistence type="inferred from homology"/>
<keyword evidence="1" id="KW-0998">Cell outer membrane</keyword>
<keyword evidence="1" id="KW-0472">Membrane</keyword>
<dbReference type="RefSeq" id="WP_252770910.1">
    <property type="nucleotide sequence ID" value="NZ_JAMXMC010000009.1"/>
</dbReference>
<comment type="subunit">
    <text evidence="1">Component of the lipopolysaccharide transport and assembly complex. Interacts with LptE and LptA.</text>
</comment>
<organism evidence="4 5">
    <name type="scientific">Ideonella oryzae</name>
    <dbReference type="NCBI Taxonomy" id="2937441"/>
    <lineage>
        <taxon>Bacteria</taxon>
        <taxon>Pseudomonadati</taxon>
        <taxon>Pseudomonadota</taxon>
        <taxon>Betaproteobacteria</taxon>
        <taxon>Burkholderiales</taxon>
        <taxon>Sphaerotilaceae</taxon>
        <taxon>Ideonella</taxon>
    </lineage>
</organism>
<evidence type="ECO:0000256" key="2">
    <source>
        <dbReference type="SAM" id="MobiDB-lite"/>
    </source>
</evidence>
<gene>
    <name evidence="1 4" type="primary">lptD</name>
    <name evidence="4" type="ORF">M0L44_16560</name>
</gene>
<keyword evidence="1" id="KW-0732">Signal</keyword>
<dbReference type="InterPro" id="IPR007543">
    <property type="entry name" value="LptD_C"/>
</dbReference>
<sequence>MRQSPSSSSHPRRPLLRRLSLHLAAAGLLGGGVLAGLPGWAQSGAAIPVPPTPAPDPAASAPFGALTANDSPTGPAQLSARQVTSVLDGESVADGEVELRRGGLQLTADHLRYLQPSQLAIAQGHVQMRNQGDRYTGTAAQVHLDTNAGTVTEPTFFFGKTQAGGQASRIDFDSPQRLHAYDASYSSCKPEDGSEPDWVLRMDQLDLDFDQNEGRAQGAVLHFLGVPILAAPVMTFPATSEAKTGLLPPTISIDSRGGFGIAQPYYWRLAPNYDLTLGPILSTRRDTALQGEFRYLLGANDEGTVAGHYLPYDRTTGHQRYSVEAEHYTDAGDGLHYEWSYQDASDDRYWKDFSGMLPSLTPRLLSQSARASKQWQLDQGDVTLYAGVQGWRTLQDVDNPITVPYERAPQLGVRLNLGLTQGLDFSLETEANRFVLADRSAGDDRAEGSRVHAIATLSRRFDSGWGWLTPKLSLNSASYSTDQPMLDGRQHASRSIPTLSLDSGLRFERDVSWFGSGLSQTLEPRLHYVLTPYRDQSLLPTFDTAASDFNSMSIYQDNEFTGVDRVSDEHQVTLGATTRFIDDQSGIERLRFGAAQRFQFRDQRLTSSGTPSTKRASDLLLFASGQLTPAWSMDTLLQYNSDIHSSERTILSTRYNPGPFQTISGTYRYARGSSEQFELGFQWPLYRGGGTGQSGSCHGTLYGVGRVNYSMKDQKVTDSVAGIEYDAGCWILRVVNKRQSTGQSETTQRWMIQLELTGLSSLGTNPLQVLKDNIPGYQLLRDAKSGAQPTSETP</sequence>
<evidence type="ECO:0000313" key="5">
    <source>
        <dbReference type="Proteomes" id="UP001204851"/>
    </source>
</evidence>